<gene>
    <name evidence="1" type="ORF">V6R90_19605</name>
</gene>
<dbReference type="RefSeq" id="WP_349805727.1">
    <property type="nucleotide sequence ID" value="NZ_JBEGDP010000042.1"/>
</dbReference>
<sequence>MRTLIPQQVLQPLARARRWPVEAQQRACRNAMVASTALARTRAEREDVEEFLAARARAAEAGPDARHA</sequence>
<evidence type="ECO:0000313" key="1">
    <source>
        <dbReference type="EMBL" id="MEQ7849488.1"/>
    </source>
</evidence>
<proteinExistence type="predicted"/>
<dbReference type="Proteomes" id="UP001482520">
    <property type="component" value="Unassembled WGS sequence"/>
</dbReference>
<comment type="caution">
    <text evidence="1">The sequence shown here is derived from an EMBL/GenBank/DDBJ whole genome shotgun (WGS) entry which is preliminary data.</text>
</comment>
<accession>A0ABV1P418</accession>
<dbReference type="EMBL" id="JBEGDP010000042">
    <property type="protein sequence ID" value="MEQ7849488.1"/>
    <property type="molecule type" value="Genomic_DNA"/>
</dbReference>
<evidence type="ECO:0000313" key="2">
    <source>
        <dbReference type="Proteomes" id="UP001482520"/>
    </source>
</evidence>
<name>A0ABV1P418_9ACTN</name>
<protein>
    <submittedName>
        <fullName evidence="1">Uncharacterized protein</fullName>
    </submittedName>
</protein>
<reference evidence="1 2" key="1">
    <citation type="submission" date="2024-02" db="EMBL/GenBank/DDBJ databases">
        <title>Full genome sequence of Nocardioides kribbensis.</title>
        <authorList>
            <person name="Poletto B.L."/>
            <person name="Silva G."/>
            <person name="Galante D."/>
            <person name="Campos K.R."/>
            <person name="Santos M.B.N."/>
            <person name="Sacchi C.T."/>
        </authorList>
    </citation>
    <scope>NUCLEOTIDE SEQUENCE [LARGE SCALE GENOMIC DNA]</scope>
    <source>
        <strain evidence="1 2">O4R</strain>
    </source>
</reference>
<keyword evidence="2" id="KW-1185">Reference proteome</keyword>
<organism evidence="1 2">
    <name type="scientific">Nocardioides kribbensis</name>
    <dbReference type="NCBI Taxonomy" id="305517"/>
    <lineage>
        <taxon>Bacteria</taxon>
        <taxon>Bacillati</taxon>
        <taxon>Actinomycetota</taxon>
        <taxon>Actinomycetes</taxon>
        <taxon>Propionibacteriales</taxon>
        <taxon>Nocardioidaceae</taxon>
        <taxon>Nocardioides</taxon>
    </lineage>
</organism>